<evidence type="ECO:0000313" key="2">
    <source>
        <dbReference type="EMBL" id="GER43323.1"/>
    </source>
</evidence>
<dbReference type="EMBL" id="BKCP01006582">
    <property type="protein sequence ID" value="GER43323.1"/>
    <property type="molecule type" value="Genomic_DNA"/>
</dbReference>
<dbReference type="Proteomes" id="UP000325081">
    <property type="component" value="Unassembled WGS sequence"/>
</dbReference>
<protein>
    <submittedName>
        <fullName evidence="2">Uncharacterized protein</fullName>
    </submittedName>
</protein>
<organism evidence="2 3">
    <name type="scientific">Striga asiatica</name>
    <name type="common">Asiatic witchweed</name>
    <name type="synonym">Buchnera asiatica</name>
    <dbReference type="NCBI Taxonomy" id="4170"/>
    <lineage>
        <taxon>Eukaryota</taxon>
        <taxon>Viridiplantae</taxon>
        <taxon>Streptophyta</taxon>
        <taxon>Embryophyta</taxon>
        <taxon>Tracheophyta</taxon>
        <taxon>Spermatophyta</taxon>
        <taxon>Magnoliopsida</taxon>
        <taxon>eudicotyledons</taxon>
        <taxon>Gunneridae</taxon>
        <taxon>Pentapetalae</taxon>
        <taxon>asterids</taxon>
        <taxon>lamiids</taxon>
        <taxon>Lamiales</taxon>
        <taxon>Orobanchaceae</taxon>
        <taxon>Buchnereae</taxon>
        <taxon>Striga</taxon>
    </lineage>
</organism>
<evidence type="ECO:0000313" key="3">
    <source>
        <dbReference type="Proteomes" id="UP000325081"/>
    </source>
</evidence>
<feature type="region of interest" description="Disordered" evidence="1">
    <location>
        <begin position="94"/>
        <end position="121"/>
    </location>
</feature>
<comment type="caution">
    <text evidence="2">The sequence shown here is derived from an EMBL/GenBank/DDBJ whole genome shotgun (WGS) entry which is preliminary data.</text>
</comment>
<accession>A0A5A7QDB2</accession>
<name>A0A5A7QDB2_STRAF</name>
<proteinExistence type="predicted"/>
<gene>
    <name evidence="2" type="ORF">STAS_20166</name>
</gene>
<sequence length="121" mass="13104">MILPQSPEVGLSEIRSRRGCLGRADEGSDERTKAAVITAGRCCCSEMESRGYGGLTERLRLAIGSWDLRLLASLPAKKDTTACGVTGRNRQSLATFGRSSSLPRRGRGDGKFLKKKEMRSG</sequence>
<keyword evidence="3" id="KW-1185">Reference proteome</keyword>
<dbReference type="AlphaFoldDB" id="A0A5A7QDB2"/>
<reference evidence="3" key="1">
    <citation type="journal article" date="2019" name="Curr. Biol.">
        <title>Genome Sequence of Striga asiatica Provides Insight into the Evolution of Plant Parasitism.</title>
        <authorList>
            <person name="Yoshida S."/>
            <person name="Kim S."/>
            <person name="Wafula E.K."/>
            <person name="Tanskanen J."/>
            <person name="Kim Y.M."/>
            <person name="Honaas L."/>
            <person name="Yang Z."/>
            <person name="Spallek T."/>
            <person name="Conn C.E."/>
            <person name="Ichihashi Y."/>
            <person name="Cheong K."/>
            <person name="Cui S."/>
            <person name="Der J.P."/>
            <person name="Gundlach H."/>
            <person name="Jiao Y."/>
            <person name="Hori C."/>
            <person name="Ishida J.K."/>
            <person name="Kasahara H."/>
            <person name="Kiba T."/>
            <person name="Kim M.S."/>
            <person name="Koo N."/>
            <person name="Laohavisit A."/>
            <person name="Lee Y.H."/>
            <person name="Lumba S."/>
            <person name="McCourt P."/>
            <person name="Mortimer J.C."/>
            <person name="Mutuku J.M."/>
            <person name="Nomura T."/>
            <person name="Sasaki-Sekimoto Y."/>
            <person name="Seto Y."/>
            <person name="Wang Y."/>
            <person name="Wakatake T."/>
            <person name="Sakakibara H."/>
            <person name="Demura T."/>
            <person name="Yamaguchi S."/>
            <person name="Yoneyama K."/>
            <person name="Manabe R.I."/>
            <person name="Nelson D.C."/>
            <person name="Schulman A.H."/>
            <person name="Timko M.P."/>
            <person name="dePamphilis C.W."/>
            <person name="Choi D."/>
            <person name="Shirasu K."/>
        </authorList>
    </citation>
    <scope>NUCLEOTIDE SEQUENCE [LARGE SCALE GENOMIC DNA]</scope>
    <source>
        <strain evidence="3">cv. UVA1</strain>
    </source>
</reference>
<evidence type="ECO:0000256" key="1">
    <source>
        <dbReference type="SAM" id="MobiDB-lite"/>
    </source>
</evidence>